<dbReference type="Gene3D" id="2.40.50.150">
    <property type="match status" value="1"/>
</dbReference>
<dbReference type="Proteomes" id="UP000031575">
    <property type="component" value="Unassembled WGS sequence"/>
</dbReference>
<dbReference type="GO" id="GO:0000428">
    <property type="term" value="C:DNA-directed RNA polymerase complex"/>
    <property type="evidence" value="ECO:0007669"/>
    <property type="project" value="UniProtKB-KW"/>
</dbReference>
<dbReference type="Pfam" id="PF06883">
    <property type="entry name" value="RNA_pol_Rpa2_4"/>
    <property type="match status" value="1"/>
</dbReference>
<evidence type="ECO:0000313" key="19">
    <source>
        <dbReference type="Proteomes" id="UP000031575"/>
    </source>
</evidence>
<feature type="domain" description="Tyrosinase copper-binding" evidence="17">
    <location>
        <begin position="1592"/>
        <end position="1603"/>
    </location>
</feature>
<protein>
    <recommendedName>
        <fullName evidence="15">DNA-directed RNA polymerase subunit beta</fullName>
        <ecNumber evidence="15">2.7.7.6</ecNumber>
    </recommendedName>
</protein>
<keyword evidence="13" id="KW-0539">Nucleus</keyword>
<keyword evidence="10" id="KW-0560">Oxidoreductase</keyword>
<dbReference type="GO" id="GO:0005730">
    <property type="term" value="C:nucleolus"/>
    <property type="evidence" value="ECO:0007669"/>
    <property type="project" value="UniProtKB-SubCell"/>
</dbReference>
<evidence type="ECO:0000256" key="12">
    <source>
        <dbReference type="ARBA" id="ARBA00023163"/>
    </source>
</evidence>
<dbReference type="Gene3D" id="1.10.1280.10">
    <property type="entry name" value="Di-copper center containing domain from catechol oxidase"/>
    <property type="match status" value="1"/>
</dbReference>
<dbReference type="Pfam" id="PF04560">
    <property type="entry name" value="RNA_pol_Rpb2_7"/>
    <property type="match status" value="1"/>
</dbReference>
<dbReference type="PROSITE" id="PS00498">
    <property type="entry name" value="TYROSINASE_2"/>
    <property type="match status" value="1"/>
</dbReference>
<dbReference type="GeneID" id="63673245"/>
<keyword evidence="12 15" id="KW-0804">Transcription</keyword>
<dbReference type="GO" id="GO:0004497">
    <property type="term" value="F:monooxygenase activity"/>
    <property type="evidence" value="ECO:0007669"/>
    <property type="project" value="UniProtKB-KW"/>
</dbReference>
<dbReference type="FunFam" id="3.90.1100.10:FF:000008">
    <property type="entry name" value="DNA-directed RNA polymerase subunit beta"/>
    <property type="match status" value="1"/>
</dbReference>
<dbReference type="Gene3D" id="3.90.1070.20">
    <property type="match status" value="1"/>
</dbReference>
<comment type="subcellular location">
    <subcellularLocation>
        <location evidence="2">Nucleus</location>
        <location evidence="2">Nucleolus</location>
    </subcellularLocation>
</comment>
<dbReference type="EMBL" id="AWTV01000008">
    <property type="protein sequence ID" value="KIH90398.1"/>
    <property type="molecule type" value="Genomic_DNA"/>
</dbReference>
<dbReference type="PROSITE" id="PS01166">
    <property type="entry name" value="RNA_POL_BETA"/>
    <property type="match status" value="1"/>
</dbReference>
<evidence type="ECO:0000259" key="17">
    <source>
        <dbReference type="PROSITE" id="PS00498"/>
    </source>
</evidence>
<dbReference type="InterPro" id="IPR007121">
    <property type="entry name" value="RNA_pol_bsu_CS"/>
</dbReference>
<evidence type="ECO:0000256" key="7">
    <source>
        <dbReference type="ARBA" id="ARBA00022723"/>
    </source>
</evidence>
<dbReference type="GO" id="GO:0032549">
    <property type="term" value="F:ribonucleoside binding"/>
    <property type="evidence" value="ECO:0007669"/>
    <property type="project" value="InterPro"/>
</dbReference>
<organism evidence="18 19">
    <name type="scientific">Sporothrix brasiliensis 5110</name>
    <dbReference type="NCBI Taxonomy" id="1398154"/>
    <lineage>
        <taxon>Eukaryota</taxon>
        <taxon>Fungi</taxon>
        <taxon>Dikarya</taxon>
        <taxon>Ascomycota</taxon>
        <taxon>Pezizomycotina</taxon>
        <taxon>Sordariomycetes</taxon>
        <taxon>Sordariomycetidae</taxon>
        <taxon>Ophiostomatales</taxon>
        <taxon>Ophiostomataceae</taxon>
        <taxon>Sporothrix</taxon>
    </lineage>
</organism>
<feature type="domain" description="Tyrosinase copper-binding" evidence="16">
    <location>
        <begin position="1389"/>
        <end position="1406"/>
    </location>
</feature>
<evidence type="ECO:0000256" key="15">
    <source>
        <dbReference type="RuleBase" id="RU363031"/>
    </source>
</evidence>
<dbReference type="PANTHER" id="PTHR20856">
    <property type="entry name" value="DNA-DIRECTED RNA POLYMERASE I SUBUNIT 2"/>
    <property type="match status" value="1"/>
</dbReference>
<dbReference type="Gene3D" id="3.90.1800.10">
    <property type="entry name" value="RNA polymerase alpha subunit dimerisation domain"/>
    <property type="match status" value="1"/>
</dbReference>
<dbReference type="Gene3D" id="2.60.310.20">
    <property type="match status" value="1"/>
</dbReference>
<dbReference type="FunFam" id="2.40.50.150:FF:000004">
    <property type="entry name" value="DNA-directed RNA polymerase subunit beta"/>
    <property type="match status" value="1"/>
</dbReference>
<comment type="catalytic activity">
    <reaction evidence="14">
        <text>RNA(n) + a ribonucleoside 5'-triphosphate = RNA(n+1) + diphosphate</text>
        <dbReference type="Rhea" id="RHEA:21248"/>
        <dbReference type="Rhea" id="RHEA-COMP:14527"/>
        <dbReference type="Rhea" id="RHEA-COMP:17342"/>
        <dbReference type="ChEBI" id="CHEBI:33019"/>
        <dbReference type="ChEBI" id="CHEBI:61557"/>
        <dbReference type="ChEBI" id="CHEBI:140395"/>
        <dbReference type="EC" id="2.7.7.6"/>
    </reaction>
    <physiologicalReaction direction="left-to-right" evidence="14">
        <dbReference type="Rhea" id="RHEA:21249"/>
    </physiologicalReaction>
</comment>
<dbReference type="Pfam" id="PF04565">
    <property type="entry name" value="RNA_pol_Rpb2_3"/>
    <property type="match status" value="1"/>
</dbReference>
<dbReference type="InterPro" id="IPR002227">
    <property type="entry name" value="Tyrosinase_Cu-bd"/>
</dbReference>
<dbReference type="VEuPathDB" id="FungiDB:SPBR_00003"/>
<evidence type="ECO:0000256" key="13">
    <source>
        <dbReference type="ARBA" id="ARBA00023242"/>
    </source>
</evidence>
<dbReference type="InterPro" id="IPR007644">
    <property type="entry name" value="RNA_pol_bsu_protrusion"/>
</dbReference>
<dbReference type="GO" id="GO:0003899">
    <property type="term" value="F:DNA-directed RNA polymerase activity"/>
    <property type="evidence" value="ECO:0007669"/>
    <property type="project" value="UniProtKB-EC"/>
</dbReference>
<dbReference type="InterPro" id="IPR007641">
    <property type="entry name" value="RNA_pol_Rpb2_7"/>
</dbReference>
<keyword evidence="11" id="KW-0503">Monooxygenase</keyword>
<dbReference type="InterPro" id="IPR037033">
    <property type="entry name" value="DNA-dir_RNAP_su2_hyb_sf"/>
</dbReference>
<dbReference type="Pfam" id="PF00264">
    <property type="entry name" value="Tyrosinase"/>
    <property type="match status" value="1"/>
</dbReference>
<dbReference type="CDD" id="cd00653">
    <property type="entry name" value="RNA_pol_B_RPB2"/>
    <property type="match status" value="1"/>
</dbReference>
<dbReference type="HOGENOM" id="CLU_000524_5_1_1"/>
<dbReference type="InterPro" id="IPR007645">
    <property type="entry name" value="RNA_pol_Rpb2_3"/>
</dbReference>
<evidence type="ECO:0000256" key="14">
    <source>
        <dbReference type="ARBA" id="ARBA00047768"/>
    </source>
</evidence>
<dbReference type="GO" id="GO:0008270">
    <property type="term" value="F:zinc ion binding"/>
    <property type="evidence" value="ECO:0007669"/>
    <property type="project" value="UniProtKB-KW"/>
</dbReference>
<comment type="cofactor">
    <cofactor evidence="1">
        <name>Cu(2+)</name>
        <dbReference type="ChEBI" id="CHEBI:29036"/>
    </cofactor>
</comment>
<dbReference type="Gene3D" id="2.40.270.10">
    <property type="entry name" value="DNA-directed RNA polymerase, subunit 2, domain 6"/>
    <property type="match status" value="1"/>
</dbReference>
<dbReference type="InterPro" id="IPR008922">
    <property type="entry name" value="Di-copper_centre_dom_sf"/>
</dbReference>
<comment type="caution">
    <text evidence="18">The sequence shown here is derived from an EMBL/GenBank/DDBJ whole genome shotgun (WGS) entry which is preliminary data.</text>
</comment>
<evidence type="ECO:0000256" key="3">
    <source>
        <dbReference type="ARBA" id="ARBA00006835"/>
    </source>
</evidence>
<accession>A0A0C2FH25</accession>
<sequence>MATARRKQASKQTDTNWDTEYNTLRRENLFRNPPTDHTAYPMLQLAVDPHIESFNAIFPDGDGHSGLPKKGLIAHSIADIGTKVFLDGDDSMLPEERNRISIRYKDISLQRCYVPPSNKFAKVREIFPAECRERHVSYRGRLTATLEYQINNSEPQEIVREFGQVPLMVKSNRCHLEGMSPAALVDHKEESEELGGYFIVNGLEKIIRLLQVTRRNFPHAINRPSFQNRGASYTPFGIIMRSVRPDETSQTNVLHYLKDGNITFRFSWRKNEYLVPVMMILKALVETNDRAIFEAIVGSAGSKGLENTFLTDRVELLLRTYEHYNLYTKSATRAYLGEKFRIVLGVPSTMSNYDVGTEFLRKIVLVHLGNVNVTEAQDADKFRSLIFMVRKLYALVAGDCAVDNPDAVQNQEILLGSFLYSQILKEKLDEFLSVNLRESLRFYWRRAPANNLLSEGFARDFPANIFRRANENLGNSLEYFLSTGNLQSPSGLDLQQTSGFTVIAEKLNFLRFISHFRMVHRGSFFAQLKTTTVRKLLPESWGFLCPVHTPDGSPCGLLNHLAHKCKIMTKAVDASAVPRLAAELGVVETSSAATDESVVVMLDGKVLGWCSPKEAKRLADTIRYWKVQGKNNVPVELEIGYVPQSNSGSYPGVYMSSTPSRMVRPVKYLPTDQDDFVGPHEQVYMSIAVTEPEIISGKTTHVELHPTNMLSILANMTPFSDFNQSPRNMYQCQMGKQTMGTPGTALRYRTDNKTYRIQTGQTPVVRAPLHNAYGFDNFPNGANAVVAVISYTGYDMDDGMIINKSALDRGFGYGSIYKTKKITLKEDTRTRTAKHVTKMFGFAPGAFVSGPSRAMLDDDGLPYVGLKVKEGDALCAWHTVSADYSGALVNRDGQTHYEKYKDSEEAYVEEVRIIGNENGNEPNQTISIKLRVPRLPIIGDKFSSRHGQKGVMSQKWPSTDMPFSESGIQPDVIINPHAFPSRMTIGMFIESLAGKAGALHGLAQDSTPFQFDEENTAGDYFGHQLMKAGFNYHGNEPMYSGITGEELAADIYVGVVYYQRLRHMVNDKYQVRTTGPVVATTGQPIKGRKRGGGIRVGEMERDALLAHGTAFLLQDRLLNCSDYSRTWICRTCGSFLSVQPTVSPFVGKRKAINTVRCRRCASRVEDLEELVEVARKSGTDGKPTKETLALMDRLAREEIWEDGHGVQWVGGTDTTQVVVPGALKYLDVELAAMGVKLKYRVDPKDAPRRGPLRPAQWDGTQLQELTAAASGHCLLPRVAANAYDYGFDVAEHLSRRSFGSPYDAETPFVVGALAGDRNGTLPPRQEIRQMEKNTDIWTLYILGLNMMQYVDQSHLLSYYQIAGIHGVPWIEWNGVAPSPGSENTGYCTHVSELFLTWHRPYLALYEQILFSLIEYIASLYLDDDERDRYQTAAMNFRIPYMDWATQPPAGESVLPLSVGGSPFINASGPNGIQRIANPLYTYLFKPLNTTMFIEAPYDLWLTTVRAPTAQDSSAGSNNTAVSLALNQNFPSIQQRLYNLFSNYQNYSTFSNEAWIPTSSSGKYDSLESLHDTIHTLTGLQGHMAWIPFSAFDPIFFLHHAMVDRVFALWQILNPDSWIVPTPSTLASYTTAQGDIQDSQTPLTPFYKAHNGTFWTSDDVRDMAVFGYTYEDMVEIPHEKIKRPPPSVVVDNEYREWVANIHAKKQALNSTFFIDLFLGDVPPDTTMWSYASNLVGTMSVFASPAGAMAGMDISAGHTSGTIPLTSALAQKVGNGELASLEPKDVEPYLFKNLHYGIVKTDGVVVAPGDVSGLRITIVSSCVQVPSSAEELPRWGSVEDHFDLI</sequence>
<dbReference type="FunFam" id="2.40.270.10:FF:000011">
    <property type="entry name" value="DNA-directed RNA polymerase subunit beta"/>
    <property type="match status" value="1"/>
</dbReference>
<evidence type="ECO:0000256" key="1">
    <source>
        <dbReference type="ARBA" id="ARBA00001973"/>
    </source>
</evidence>
<comment type="function">
    <text evidence="15">DNA-dependent RNA polymerase catalyzes the transcription of DNA into RNA using the four ribonucleoside triphosphates as substrates.</text>
</comment>
<dbReference type="InterPro" id="IPR007642">
    <property type="entry name" value="RNA_pol_Rpb2_2"/>
</dbReference>
<dbReference type="GO" id="GO:0003677">
    <property type="term" value="F:DNA binding"/>
    <property type="evidence" value="ECO:0007669"/>
    <property type="project" value="InterPro"/>
</dbReference>
<dbReference type="InterPro" id="IPR041640">
    <property type="entry name" value="Tyrosinase_C"/>
</dbReference>
<keyword evidence="4 15" id="KW-0240">DNA-directed RNA polymerase</keyword>
<gene>
    <name evidence="18" type="ORF">SPBR_00003</name>
</gene>
<dbReference type="InterPro" id="IPR014724">
    <property type="entry name" value="RNA_pol_RPB2_OB-fold"/>
</dbReference>
<dbReference type="Pfam" id="PF04563">
    <property type="entry name" value="RNA_pol_Rpb2_1"/>
    <property type="match status" value="1"/>
</dbReference>
<keyword evidence="7" id="KW-0479">Metal-binding</keyword>
<dbReference type="InterPro" id="IPR007120">
    <property type="entry name" value="DNA-dir_RNAP_su2_dom"/>
</dbReference>
<evidence type="ECO:0000313" key="18">
    <source>
        <dbReference type="EMBL" id="KIH90398.1"/>
    </source>
</evidence>
<keyword evidence="9" id="KW-0862">Zinc</keyword>
<evidence type="ECO:0000259" key="16">
    <source>
        <dbReference type="PROSITE" id="PS00497"/>
    </source>
</evidence>
<dbReference type="InterPro" id="IPR009674">
    <property type="entry name" value="Rpa2_dom_4"/>
</dbReference>
<dbReference type="Gene3D" id="3.90.1110.10">
    <property type="entry name" value="RNA polymerase Rpb2, domain 2"/>
    <property type="match status" value="1"/>
</dbReference>
<dbReference type="FunFam" id="3.90.1110.10:FF:000007">
    <property type="entry name" value="DNA-directed RNA polymerase subunit beta"/>
    <property type="match status" value="1"/>
</dbReference>
<evidence type="ECO:0000256" key="5">
    <source>
        <dbReference type="ARBA" id="ARBA00022679"/>
    </source>
</evidence>
<keyword evidence="5 15" id="KW-0808">Transferase</keyword>
<dbReference type="InterPro" id="IPR015712">
    <property type="entry name" value="DNA-dir_RNA_pol_su2"/>
</dbReference>
<evidence type="ECO:0000256" key="10">
    <source>
        <dbReference type="ARBA" id="ARBA00023002"/>
    </source>
</evidence>
<proteinExistence type="inferred from homology"/>
<dbReference type="SUPFAM" id="SSF64484">
    <property type="entry name" value="beta and beta-prime subunits of DNA dependent RNA-polymerase"/>
    <property type="match status" value="1"/>
</dbReference>
<dbReference type="Pfam" id="PF00562">
    <property type="entry name" value="RNA_pol_Rpb2_6"/>
    <property type="match status" value="1"/>
</dbReference>
<dbReference type="Pfam" id="PF04561">
    <property type="entry name" value="RNA_pol_Rpb2_2"/>
    <property type="match status" value="1"/>
</dbReference>
<dbReference type="InterPro" id="IPR037034">
    <property type="entry name" value="RNA_pol_Rpb2_2_sf"/>
</dbReference>
<evidence type="ECO:0000256" key="4">
    <source>
        <dbReference type="ARBA" id="ARBA00022478"/>
    </source>
</evidence>
<keyword evidence="8" id="KW-0863">Zinc-finger</keyword>
<dbReference type="GO" id="GO:0006362">
    <property type="term" value="P:transcription elongation by RNA polymerase I"/>
    <property type="evidence" value="ECO:0007669"/>
    <property type="project" value="UniProtKB-ARBA"/>
</dbReference>
<dbReference type="PROSITE" id="PS00497">
    <property type="entry name" value="TYROSINASE_1"/>
    <property type="match status" value="1"/>
</dbReference>
<comment type="similarity">
    <text evidence="3 15">Belongs to the RNA polymerase beta chain family.</text>
</comment>
<evidence type="ECO:0000256" key="6">
    <source>
        <dbReference type="ARBA" id="ARBA00022695"/>
    </source>
</evidence>
<dbReference type="Gene3D" id="3.90.1100.10">
    <property type="match status" value="1"/>
</dbReference>
<keyword evidence="19" id="KW-1185">Reference proteome</keyword>
<evidence type="ECO:0000256" key="2">
    <source>
        <dbReference type="ARBA" id="ARBA00004604"/>
    </source>
</evidence>
<dbReference type="Pfam" id="PF18132">
    <property type="entry name" value="Tyrosinase_C"/>
    <property type="match status" value="1"/>
</dbReference>
<reference evidence="18 19" key="1">
    <citation type="journal article" date="2014" name="BMC Genomics">
        <title>Comparative genomics of the major fungal agents of human and animal Sporotrichosis: Sporothrix schenckii and Sporothrix brasiliensis.</title>
        <authorList>
            <person name="Teixeira M.M."/>
            <person name="de Almeida L.G."/>
            <person name="Kubitschek-Barreira P."/>
            <person name="Alves F.L."/>
            <person name="Kioshima E.S."/>
            <person name="Abadio A.K."/>
            <person name="Fernandes L."/>
            <person name="Derengowski L.S."/>
            <person name="Ferreira K.S."/>
            <person name="Souza R.C."/>
            <person name="Ruiz J.C."/>
            <person name="de Andrade N.C."/>
            <person name="Paes H.C."/>
            <person name="Nicola A.M."/>
            <person name="Albuquerque P."/>
            <person name="Gerber A.L."/>
            <person name="Martins V.P."/>
            <person name="Peconick L.D."/>
            <person name="Neto A.V."/>
            <person name="Chaucanez C.B."/>
            <person name="Silva P.A."/>
            <person name="Cunha O.L."/>
            <person name="de Oliveira F.F."/>
            <person name="dos Santos T.C."/>
            <person name="Barros A.L."/>
            <person name="Soares M.A."/>
            <person name="de Oliveira L.M."/>
            <person name="Marini M.M."/>
            <person name="Villalobos-Duno H."/>
            <person name="Cunha M.M."/>
            <person name="de Hoog S."/>
            <person name="da Silveira J.F."/>
            <person name="Henrissat B."/>
            <person name="Nino-Vega G.A."/>
            <person name="Cisalpino P.S."/>
            <person name="Mora-Montes H.M."/>
            <person name="Almeida S.R."/>
            <person name="Stajich J.E."/>
            <person name="Lopes-Bezerra L.M."/>
            <person name="Vasconcelos A.T."/>
            <person name="Felipe M.S."/>
        </authorList>
    </citation>
    <scope>NUCLEOTIDE SEQUENCE [LARGE SCALE GENOMIC DNA]</scope>
    <source>
        <strain evidence="18 19">5110</strain>
    </source>
</reference>
<dbReference type="EC" id="2.7.7.6" evidence="15"/>
<name>A0A0C2FH25_9PEZI</name>
<evidence type="ECO:0000256" key="11">
    <source>
        <dbReference type="ARBA" id="ARBA00023033"/>
    </source>
</evidence>
<dbReference type="FunFam" id="3.90.1070.20:FF:000003">
    <property type="entry name" value="DNA-directed RNA polymerase subunit beta"/>
    <property type="match status" value="1"/>
</dbReference>
<evidence type="ECO:0000256" key="8">
    <source>
        <dbReference type="ARBA" id="ARBA00022771"/>
    </source>
</evidence>
<dbReference type="OrthoDB" id="10248617at2759"/>
<evidence type="ECO:0000256" key="9">
    <source>
        <dbReference type="ARBA" id="ARBA00022833"/>
    </source>
</evidence>
<dbReference type="PRINTS" id="PR00092">
    <property type="entry name" value="TYROSINASE"/>
</dbReference>
<dbReference type="SUPFAM" id="SSF48056">
    <property type="entry name" value="Di-copper centre-containing domain"/>
    <property type="match status" value="1"/>
</dbReference>
<dbReference type="RefSeq" id="XP_040618408.1">
    <property type="nucleotide sequence ID" value="XM_040758324.1"/>
</dbReference>
<keyword evidence="6 15" id="KW-0548">Nucleotidyltransferase</keyword>